<gene>
    <name evidence="2" type="ORF">BDN71DRAFT_440515</name>
</gene>
<dbReference type="PANTHER" id="PTHR12260">
    <property type="entry name" value="DAMAGE-CONTROL PHOSPHATASE ARMT1"/>
    <property type="match status" value="1"/>
</dbReference>
<keyword evidence="1" id="KW-0479">Metal-binding</keyword>
<keyword evidence="1" id="KW-0378">Hydrolase</keyword>
<comment type="caution">
    <text evidence="2">The sequence shown here is derived from an EMBL/GenBank/DDBJ whole genome shotgun (WGS) entry which is preliminary data.</text>
</comment>
<keyword evidence="1" id="KW-0464">Manganese</keyword>
<comment type="cofactor">
    <cofactor evidence="1">
        <name>Mn(2+)</name>
        <dbReference type="ChEBI" id="CHEBI:29035"/>
    </cofactor>
    <cofactor evidence="1">
        <name>Ni(2+)</name>
        <dbReference type="ChEBI" id="CHEBI:49786"/>
    </cofactor>
</comment>
<accession>A0A9P6A332</accession>
<dbReference type="GO" id="GO:0006974">
    <property type="term" value="P:DNA damage response"/>
    <property type="evidence" value="ECO:0007669"/>
    <property type="project" value="TreeGrafter"/>
</dbReference>
<dbReference type="GO" id="GO:0016791">
    <property type="term" value="F:phosphatase activity"/>
    <property type="evidence" value="ECO:0007669"/>
    <property type="project" value="TreeGrafter"/>
</dbReference>
<comment type="domain">
    <text evidence="1">Subfamily III proteins have a conserved RTxK motif about 40-50 residues from the C-terminus; the threonine may be replaced by serine or cysteine.</text>
</comment>
<proteinExistence type="inferred from homology"/>
<keyword evidence="3" id="KW-1185">Reference proteome</keyword>
<protein>
    <recommendedName>
        <fullName evidence="1">Sugar phosphate phosphatase</fullName>
        <ecNumber evidence="1">3.1.3.-</ecNumber>
    </recommendedName>
</protein>
<dbReference type="GO" id="GO:0005634">
    <property type="term" value="C:nucleus"/>
    <property type="evidence" value="ECO:0007669"/>
    <property type="project" value="TreeGrafter"/>
</dbReference>
<dbReference type="PANTHER" id="PTHR12260:SF6">
    <property type="entry name" value="DAMAGE-CONTROL PHOSPHATASE ARMT1"/>
    <property type="match status" value="1"/>
</dbReference>
<dbReference type="AlphaFoldDB" id="A0A9P6A332"/>
<sequence>MVQLSQLTRDVKWPSWTPLSEAVSPHVGSFPLLSLRANKADIVSGFDRDIAQRLCQSDETWRVNGRCVFFLPNGDVLRS</sequence>
<evidence type="ECO:0000313" key="2">
    <source>
        <dbReference type="EMBL" id="KAF9498122.1"/>
    </source>
</evidence>
<name>A0A9P6A332_PLEER</name>
<comment type="catalytic activity">
    <reaction evidence="1">
        <text>beta-D-fructose 1-phosphate + H2O = D-fructose + phosphate</text>
        <dbReference type="Rhea" id="RHEA:35603"/>
        <dbReference type="ChEBI" id="CHEBI:15377"/>
        <dbReference type="ChEBI" id="CHEBI:37721"/>
        <dbReference type="ChEBI" id="CHEBI:43474"/>
        <dbReference type="ChEBI" id="CHEBI:138881"/>
    </reaction>
</comment>
<dbReference type="EC" id="3.1.3.-" evidence="1"/>
<evidence type="ECO:0000313" key="3">
    <source>
        <dbReference type="Proteomes" id="UP000807025"/>
    </source>
</evidence>
<dbReference type="Proteomes" id="UP000807025">
    <property type="component" value="Unassembled WGS sequence"/>
</dbReference>
<comment type="function">
    <text evidence="1">Metal-dependent phosphatase that shows phosphatase activity against several substrates, including fructose-1-phosphate and fructose-6-phosphate. Its preference for fructose-1-phosphate, a strong glycating agent that causes DNA damage rather than a canonical yeast metabolite, suggests a damage-control function in hexose phosphate metabolism.</text>
</comment>
<comment type="similarity">
    <text evidence="1">Belongs to the damage-control phosphatase family. Sugar phosphate phosphatase III subfamily.</text>
</comment>
<dbReference type="EMBL" id="MU154539">
    <property type="protein sequence ID" value="KAF9498122.1"/>
    <property type="molecule type" value="Genomic_DNA"/>
</dbReference>
<dbReference type="OrthoDB" id="5046242at2759"/>
<evidence type="ECO:0000256" key="1">
    <source>
        <dbReference type="RuleBase" id="RU367030"/>
    </source>
</evidence>
<reference evidence="2" key="1">
    <citation type="submission" date="2020-11" db="EMBL/GenBank/DDBJ databases">
        <authorList>
            <consortium name="DOE Joint Genome Institute"/>
            <person name="Ahrendt S."/>
            <person name="Riley R."/>
            <person name="Andreopoulos W."/>
            <person name="Labutti K."/>
            <person name="Pangilinan J."/>
            <person name="Ruiz-Duenas F.J."/>
            <person name="Barrasa J.M."/>
            <person name="Sanchez-Garcia M."/>
            <person name="Camarero S."/>
            <person name="Miyauchi S."/>
            <person name="Serrano A."/>
            <person name="Linde D."/>
            <person name="Babiker R."/>
            <person name="Drula E."/>
            <person name="Ayuso-Fernandez I."/>
            <person name="Pacheco R."/>
            <person name="Padilla G."/>
            <person name="Ferreira P."/>
            <person name="Barriuso J."/>
            <person name="Kellner H."/>
            <person name="Castanera R."/>
            <person name="Alfaro M."/>
            <person name="Ramirez L."/>
            <person name="Pisabarro A.G."/>
            <person name="Kuo A."/>
            <person name="Tritt A."/>
            <person name="Lipzen A."/>
            <person name="He G."/>
            <person name="Yan M."/>
            <person name="Ng V."/>
            <person name="Cullen D."/>
            <person name="Martin F."/>
            <person name="Rosso M.-N."/>
            <person name="Henrissat B."/>
            <person name="Hibbett D."/>
            <person name="Martinez A.T."/>
            <person name="Grigoriev I.V."/>
        </authorList>
    </citation>
    <scope>NUCLEOTIDE SEQUENCE</scope>
    <source>
        <strain evidence="2">ATCC 90797</strain>
    </source>
</reference>
<dbReference type="InterPro" id="IPR039763">
    <property type="entry name" value="ARMT1"/>
</dbReference>
<comment type="catalytic activity">
    <reaction evidence="1">
        <text>beta-D-fructose 6-phosphate = dihydroxyacetone + D-glyceraldehyde 3-phosphate</text>
        <dbReference type="Rhea" id="RHEA:28002"/>
        <dbReference type="ChEBI" id="CHEBI:16016"/>
        <dbReference type="ChEBI" id="CHEBI:57634"/>
        <dbReference type="ChEBI" id="CHEBI:59776"/>
    </reaction>
</comment>
<organism evidence="2 3">
    <name type="scientific">Pleurotus eryngii</name>
    <name type="common">Boletus of the steppes</name>
    <dbReference type="NCBI Taxonomy" id="5323"/>
    <lineage>
        <taxon>Eukaryota</taxon>
        <taxon>Fungi</taxon>
        <taxon>Dikarya</taxon>
        <taxon>Basidiomycota</taxon>
        <taxon>Agaricomycotina</taxon>
        <taxon>Agaricomycetes</taxon>
        <taxon>Agaricomycetidae</taxon>
        <taxon>Agaricales</taxon>
        <taxon>Pleurotineae</taxon>
        <taxon>Pleurotaceae</taxon>
        <taxon>Pleurotus</taxon>
    </lineage>
</organism>
<dbReference type="GO" id="GO:0046872">
    <property type="term" value="F:metal ion binding"/>
    <property type="evidence" value="ECO:0007669"/>
    <property type="project" value="UniProtKB-UniRule"/>
</dbReference>